<keyword evidence="6" id="KW-0479">Metal-binding</keyword>
<evidence type="ECO:0000256" key="5">
    <source>
        <dbReference type="ARBA" id="ARBA00022692"/>
    </source>
</evidence>
<feature type="transmembrane region" description="Helical" evidence="12">
    <location>
        <begin position="97"/>
        <end position="120"/>
    </location>
</feature>
<feature type="transmembrane region" description="Helical" evidence="12">
    <location>
        <begin position="276"/>
        <end position="304"/>
    </location>
</feature>
<feature type="transmembrane region" description="Helical" evidence="12">
    <location>
        <begin position="44"/>
        <end position="77"/>
    </location>
</feature>
<dbReference type="Proteomes" id="UP000297890">
    <property type="component" value="Unassembled WGS sequence"/>
</dbReference>
<dbReference type="InterPro" id="IPR005804">
    <property type="entry name" value="FA_desaturase_dom"/>
</dbReference>
<evidence type="ECO:0000256" key="12">
    <source>
        <dbReference type="SAM" id="Phobius"/>
    </source>
</evidence>
<dbReference type="Pfam" id="PF00487">
    <property type="entry name" value="FA_desaturase"/>
    <property type="match status" value="1"/>
</dbReference>
<evidence type="ECO:0000313" key="15">
    <source>
        <dbReference type="Proteomes" id="UP000297890"/>
    </source>
</evidence>
<evidence type="ECO:0000256" key="11">
    <source>
        <dbReference type="ARBA" id="ARBA00023136"/>
    </source>
</evidence>
<evidence type="ECO:0000256" key="8">
    <source>
        <dbReference type="ARBA" id="ARBA00023002"/>
    </source>
</evidence>
<dbReference type="GO" id="GO:0005886">
    <property type="term" value="C:plasma membrane"/>
    <property type="evidence" value="ECO:0007669"/>
    <property type="project" value="UniProtKB-SubCell"/>
</dbReference>
<keyword evidence="11 12" id="KW-0472">Membrane</keyword>
<comment type="similarity">
    <text evidence="2">Belongs to the fatty acid desaturase type 1 family. AlkB subfamily.</text>
</comment>
<proteinExistence type="inferred from homology"/>
<keyword evidence="7 12" id="KW-1133">Transmembrane helix</keyword>
<comment type="subcellular location">
    <subcellularLocation>
        <location evidence="1">Cell inner membrane</location>
        <topology evidence="1">Multi-pass membrane protein</topology>
    </subcellularLocation>
</comment>
<keyword evidence="9" id="KW-0408">Iron</keyword>
<reference evidence="14 15" key="1">
    <citation type="journal article" date="2019" name="ISME J.">
        <title>Candidatus Macondimonas diazotrophica, a novel gammaproteobacterial genus dominating crude-oil-contaminated coastal sediments.</title>
        <authorList>
            <person name="Karthikeyan S."/>
            <person name="Konstantinidis K."/>
        </authorList>
    </citation>
    <scope>NUCLEOTIDE SEQUENCE [LARGE SCALE GENOMIC DNA]</scope>
    <source>
        <strain evidence="14 15">KTK01</strain>
    </source>
</reference>
<dbReference type="CDD" id="cd03512">
    <property type="entry name" value="Alkane-hydroxylase"/>
    <property type="match status" value="1"/>
</dbReference>
<name>A0A4Z0FBV3_9GAMM</name>
<dbReference type="EMBL" id="SRIO01000001">
    <property type="protein sequence ID" value="TFZ84019.1"/>
    <property type="molecule type" value="Genomic_DNA"/>
</dbReference>
<sequence>MREEGHEGRPSAAAQGLVSFRRMTMTITATTAIKEGHFWAYARFYILPALGLLACAALIVGGAAMWQIALLFLAVFFLGDLVLGNDDREYHYAHPWIFYAMMYSVVPIILVAFALFCWVVRQATAPGDFLGIAALVQSLTGFDMIAAHASDGALEYLGATAALAVATVNGAIVIGHELTHRTEQPFSFFMGRLGEAFSMMTYFSIEHPYGHHATVGTDADPATAVRGESFYHFVWRSIIGQYRNCWHLEADRCRKIGAAPYGWRNRLVRSYAMEAAIVLFAFWAAGILGVVLFLINALAVHVILELANYTEHYGLVRDPVDPVQPRHSWNTNNRATYWYTVGIGRHSHHHADASVEFWNLKPFRDAPMYATGYITAFLMALVPPLWQRVMTPKLIEWDRHWANERERELARQANLHSGIPQLIDAARESVKPHTPAPAV</sequence>
<evidence type="ECO:0000256" key="4">
    <source>
        <dbReference type="ARBA" id="ARBA00022519"/>
    </source>
</evidence>
<evidence type="ECO:0000256" key="1">
    <source>
        <dbReference type="ARBA" id="ARBA00004429"/>
    </source>
</evidence>
<dbReference type="InterPro" id="IPR033885">
    <property type="entry name" value="AlkB/XylM"/>
</dbReference>
<gene>
    <name evidence="14" type="ORF">E4680_00270</name>
</gene>
<feature type="domain" description="Fatty acid desaturase" evidence="13">
    <location>
        <begin position="159"/>
        <end position="364"/>
    </location>
</feature>
<dbReference type="PANTHER" id="PTHR38674">
    <property type="entry name" value="ALKANE 1-MONOOXYGENASE 1"/>
    <property type="match status" value="1"/>
</dbReference>
<evidence type="ECO:0000256" key="3">
    <source>
        <dbReference type="ARBA" id="ARBA00022475"/>
    </source>
</evidence>
<dbReference type="GO" id="GO:0006629">
    <property type="term" value="P:lipid metabolic process"/>
    <property type="evidence" value="ECO:0007669"/>
    <property type="project" value="InterPro"/>
</dbReference>
<keyword evidence="5 12" id="KW-0812">Transmembrane</keyword>
<evidence type="ECO:0000256" key="6">
    <source>
        <dbReference type="ARBA" id="ARBA00022723"/>
    </source>
</evidence>
<feature type="transmembrane region" description="Helical" evidence="12">
    <location>
        <begin position="156"/>
        <end position="175"/>
    </location>
</feature>
<keyword evidence="8" id="KW-0560">Oxidoreductase</keyword>
<dbReference type="GO" id="GO:0004497">
    <property type="term" value="F:monooxygenase activity"/>
    <property type="evidence" value="ECO:0007669"/>
    <property type="project" value="UniProtKB-KW"/>
</dbReference>
<accession>A0A4Z0FBV3</accession>
<evidence type="ECO:0000256" key="7">
    <source>
        <dbReference type="ARBA" id="ARBA00022989"/>
    </source>
</evidence>
<evidence type="ECO:0000256" key="10">
    <source>
        <dbReference type="ARBA" id="ARBA00023033"/>
    </source>
</evidence>
<evidence type="ECO:0000259" key="13">
    <source>
        <dbReference type="Pfam" id="PF00487"/>
    </source>
</evidence>
<evidence type="ECO:0000256" key="9">
    <source>
        <dbReference type="ARBA" id="ARBA00023004"/>
    </source>
</evidence>
<dbReference type="AlphaFoldDB" id="A0A4Z0FBV3"/>
<dbReference type="GO" id="GO:0046872">
    <property type="term" value="F:metal ion binding"/>
    <property type="evidence" value="ECO:0007669"/>
    <property type="project" value="UniProtKB-KW"/>
</dbReference>
<comment type="caution">
    <text evidence="14">The sequence shown here is derived from an EMBL/GenBank/DDBJ whole genome shotgun (WGS) entry which is preliminary data.</text>
</comment>
<feature type="transmembrane region" description="Helical" evidence="12">
    <location>
        <begin position="366"/>
        <end position="386"/>
    </location>
</feature>
<keyword evidence="15" id="KW-1185">Reference proteome</keyword>
<dbReference type="OrthoDB" id="4759734at2"/>
<protein>
    <submittedName>
        <fullName evidence="14">Alkane 1-monooxygenase</fullName>
    </submittedName>
</protein>
<keyword evidence="3" id="KW-1003">Cell membrane</keyword>
<keyword evidence="4" id="KW-0997">Cell inner membrane</keyword>
<keyword evidence="10 14" id="KW-0503">Monooxygenase</keyword>
<evidence type="ECO:0000256" key="2">
    <source>
        <dbReference type="ARBA" id="ARBA00010823"/>
    </source>
</evidence>
<organism evidence="14 15">
    <name type="scientific">Candidatus Macondimonas diazotrophica</name>
    <dbReference type="NCBI Taxonomy" id="2305248"/>
    <lineage>
        <taxon>Bacteria</taxon>
        <taxon>Pseudomonadati</taxon>
        <taxon>Pseudomonadota</taxon>
        <taxon>Gammaproteobacteria</taxon>
        <taxon>Chromatiales</taxon>
        <taxon>Ectothiorhodospiraceae</taxon>
        <taxon>Candidatus Macondimonas</taxon>
    </lineage>
</organism>
<dbReference type="PANTHER" id="PTHR38674:SF1">
    <property type="entry name" value="ALKANE 1-MONOOXYGENASE 1"/>
    <property type="match status" value="1"/>
</dbReference>
<evidence type="ECO:0000313" key="14">
    <source>
        <dbReference type="EMBL" id="TFZ84019.1"/>
    </source>
</evidence>